<organism evidence="2 3">
    <name type="scientific">Acorus gramineus</name>
    <name type="common">Dwarf sweet flag</name>
    <dbReference type="NCBI Taxonomy" id="55184"/>
    <lineage>
        <taxon>Eukaryota</taxon>
        <taxon>Viridiplantae</taxon>
        <taxon>Streptophyta</taxon>
        <taxon>Embryophyta</taxon>
        <taxon>Tracheophyta</taxon>
        <taxon>Spermatophyta</taxon>
        <taxon>Magnoliopsida</taxon>
        <taxon>Liliopsida</taxon>
        <taxon>Acoraceae</taxon>
        <taxon>Acorus</taxon>
    </lineage>
</organism>
<evidence type="ECO:0000256" key="1">
    <source>
        <dbReference type="SAM" id="Phobius"/>
    </source>
</evidence>
<keyword evidence="1" id="KW-0812">Transmembrane</keyword>
<reference evidence="2" key="1">
    <citation type="journal article" date="2023" name="Nat. Commun.">
        <title>Diploid and tetraploid genomes of Acorus and the evolution of monocots.</title>
        <authorList>
            <person name="Ma L."/>
            <person name="Liu K.W."/>
            <person name="Li Z."/>
            <person name="Hsiao Y.Y."/>
            <person name="Qi Y."/>
            <person name="Fu T."/>
            <person name="Tang G.D."/>
            <person name="Zhang D."/>
            <person name="Sun W.H."/>
            <person name="Liu D.K."/>
            <person name="Li Y."/>
            <person name="Chen G.Z."/>
            <person name="Liu X.D."/>
            <person name="Liao X.Y."/>
            <person name="Jiang Y.T."/>
            <person name="Yu X."/>
            <person name="Hao Y."/>
            <person name="Huang J."/>
            <person name="Zhao X.W."/>
            <person name="Ke S."/>
            <person name="Chen Y.Y."/>
            <person name="Wu W.L."/>
            <person name="Hsu J.L."/>
            <person name="Lin Y.F."/>
            <person name="Huang M.D."/>
            <person name="Li C.Y."/>
            <person name="Huang L."/>
            <person name="Wang Z.W."/>
            <person name="Zhao X."/>
            <person name="Zhong W.Y."/>
            <person name="Peng D.H."/>
            <person name="Ahmad S."/>
            <person name="Lan S."/>
            <person name="Zhang J.S."/>
            <person name="Tsai W.C."/>
            <person name="Van de Peer Y."/>
            <person name="Liu Z.J."/>
        </authorList>
    </citation>
    <scope>NUCLEOTIDE SEQUENCE</scope>
    <source>
        <strain evidence="2">SCP</strain>
    </source>
</reference>
<protein>
    <submittedName>
        <fullName evidence="2">Uncharacterized protein</fullName>
    </submittedName>
</protein>
<dbReference type="Proteomes" id="UP001179952">
    <property type="component" value="Unassembled WGS sequence"/>
</dbReference>
<evidence type="ECO:0000313" key="3">
    <source>
        <dbReference type="Proteomes" id="UP001179952"/>
    </source>
</evidence>
<comment type="caution">
    <text evidence="2">The sequence shown here is derived from an EMBL/GenBank/DDBJ whole genome shotgun (WGS) entry which is preliminary data.</text>
</comment>
<feature type="transmembrane region" description="Helical" evidence="1">
    <location>
        <begin position="88"/>
        <end position="109"/>
    </location>
</feature>
<gene>
    <name evidence="2" type="ORF">QJS04_geneDACA012521</name>
</gene>
<dbReference type="AlphaFoldDB" id="A0AAV9BAM4"/>
<evidence type="ECO:0000313" key="2">
    <source>
        <dbReference type="EMBL" id="KAK1273438.1"/>
    </source>
</evidence>
<keyword evidence="3" id="KW-1185">Reference proteome</keyword>
<dbReference type="EMBL" id="JAUJYN010000004">
    <property type="protein sequence ID" value="KAK1273438.1"/>
    <property type="molecule type" value="Genomic_DNA"/>
</dbReference>
<keyword evidence="1" id="KW-1133">Transmembrane helix</keyword>
<proteinExistence type="predicted"/>
<keyword evidence="1" id="KW-0472">Membrane</keyword>
<reference evidence="2" key="2">
    <citation type="submission" date="2023-06" db="EMBL/GenBank/DDBJ databases">
        <authorList>
            <person name="Ma L."/>
            <person name="Liu K.-W."/>
            <person name="Li Z."/>
            <person name="Hsiao Y.-Y."/>
            <person name="Qi Y."/>
            <person name="Fu T."/>
            <person name="Tang G."/>
            <person name="Zhang D."/>
            <person name="Sun W.-H."/>
            <person name="Liu D.-K."/>
            <person name="Li Y."/>
            <person name="Chen G.-Z."/>
            <person name="Liu X.-D."/>
            <person name="Liao X.-Y."/>
            <person name="Jiang Y.-T."/>
            <person name="Yu X."/>
            <person name="Hao Y."/>
            <person name="Huang J."/>
            <person name="Zhao X.-W."/>
            <person name="Ke S."/>
            <person name="Chen Y.-Y."/>
            <person name="Wu W.-L."/>
            <person name="Hsu J.-L."/>
            <person name="Lin Y.-F."/>
            <person name="Huang M.-D."/>
            <person name="Li C.-Y."/>
            <person name="Huang L."/>
            <person name="Wang Z.-W."/>
            <person name="Zhao X."/>
            <person name="Zhong W.-Y."/>
            <person name="Peng D.-H."/>
            <person name="Ahmad S."/>
            <person name="Lan S."/>
            <person name="Zhang J.-S."/>
            <person name="Tsai W.-C."/>
            <person name="Van De Peer Y."/>
            <person name="Liu Z.-J."/>
        </authorList>
    </citation>
    <scope>NUCLEOTIDE SEQUENCE</scope>
    <source>
        <strain evidence="2">SCP</strain>
        <tissue evidence="2">Leaves</tissue>
    </source>
</reference>
<accession>A0AAV9BAM4</accession>
<sequence length="117" mass="12927">MIDGCNSLQWVKGKAGEDRAHVVVLEEHGWVFIRIYDGFNDRRSPPQSCTGPEFSWVHCNPSPIIIVVVVSSLGSPAPPPTLSITSSFIVIAVVVGWNGRLGGFLFFFFNNFIIFSE</sequence>
<name>A0AAV9BAM4_ACOGR</name>